<sequence>MQNSRVEMAFAASDTLSELVWSPHTGLSLKCAVSSSANNKPFLLWNVRPSINELSTPQSIGSKGSEDDKVVDDEKFILSQKQLLGDGKFGNKATLTRNNDKMEDEAGPIDAIQIEEICEDNREKDLCSSHNVQITDIAQSSKKHTGQDILADRSDDSKLIRRACCNQNRRVEINASRSNSTGLAAPIRSEPRAENFSEALICSPPNLQSRQESDDEVTSASGKVNKNKTRIILYGRSSNDKDSQRERKVGLSDCSKVESSSLVRSDNVCGNNHKDNFICNKTLDCESPNMGFHTIFQSLLCQNTKKSDSRPPKDSYAIEESKEATVADEKLSEKRNDDNSGKQIVPSNKEVNRQISRKIVGQPSEPWIFSAEFACTPYVCEMSLGENKNTVIPCDSSRKSSDVPLATSCMPEKSNPPLASLWITRLYNAGLEKCKITEEARECSVFAKRLDALRHIMNTSEKRKSSTCMVIICFFCGTSGHDLRECPELTETELEDCLVKISSFERLEESPCLCITCFQFGHWAISCPLVSSRKRLSTSNGFQKSSASNSEYYLDDEPKFLPCNFVINAQNAVAQEEMFRAIRKLRLSRADVLRWMNSNVSFSHLIGFFLRLRLRKLEDGLEGTAYYVGRITDVEGIKSSVGSQYVSNHDFLEDEIKGWWSRIVKTGGKIPSLDELNSKLKYRTCLCF</sequence>
<feature type="region of interest" description="Disordered" evidence="2">
    <location>
        <begin position="228"/>
        <end position="251"/>
    </location>
</feature>
<dbReference type="PANTHER" id="PTHR38940:SF5">
    <property type="match status" value="1"/>
</dbReference>
<dbReference type="InterPro" id="IPR036875">
    <property type="entry name" value="Znf_CCHC_sf"/>
</dbReference>
<dbReference type="Gene3D" id="4.10.60.10">
    <property type="entry name" value="Zinc finger, CCHC-type"/>
    <property type="match status" value="1"/>
</dbReference>
<organism evidence="4 5">
    <name type="scientific">Rehmannia glutinosa</name>
    <name type="common">Chinese foxglove</name>
    <dbReference type="NCBI Taxonomy" id="99300"/>
    <lineage>
        <taxon>Eukaryota</taxon>
        <taxon>Viridiplantae</taxon>
        <taxon>Streptophyta</taxon>
        <taxon>Embryophyta</taxon>
        <taxon>Tracheophyta</taxon>
        <taxon>Spermatophyta</taxon>
        <taxon>Magnoliopsida</taxon>
        <taxon>eudicotyledons</taxon>
        <taxon>Gunneridae</taxon>
        <taxon>Pentapetalae</taxon>
        <taxon>asterids</taxon>
        <taxon>lamiids</taxon>
        <taxon>Lamiales</taxon>
        <taxon>Orobanchaceae</taxon>
        <taxon>Rehmannieae</taxon>
        <taxon>Rehmannia</taxon>
    </lineage>
</organism>
<evidence type="ECO:0000259" key="3">
    <source>
        <dbReference type="PROSITE" id="PS50158"/>
    </source>
</evidence>
<dbReference type="SUPFAM" id="SSF159042">
    <property type="entry name" value="Plus3-like"/>
    <property type="match status" value="1"/>
</dbReference>
<dbReference type="InterPro" id="IPR001878">
    <property type="entry name" value="Znf_CCHC"/>
</dbReference>
<protein>
    <recommendedName>
        <fullName evidence="3">CCHC-type domain-containing protein</fullName>
    </recommendedName>
</protein>
<accession>A0ABR0VUW3</accession>
<dbReference type="SMART" id="SM00719">
    <property type="entry name" value="Plus3"/>
    <property type="match status" value="1"/>
</dbReference>
<evidence type="ECO:0000256" key="1">
    <source>
        <dbReference type="PROSITE-ProRule" id="PRU00047"/>
    </source>
</evidence>
<keyword evidence="1" id="KW-0479">Metal-binding</keyword>
<dbReference type="PANTHER" id="PTHR38940">
    <property type="entry name" value="PLUS3 DOMAIN-CONTAINING PROTEIN"/>
    <property type="match status" value="1"/>
</dbReference>
<feature type="region of interest" description="Disordered" evidence="2">
    <location>
        <begin position="303"/>
        <end position="349"/>
    </location>
</feature>
<dbReference type="SUPFAM" id="SSF57756">
    <property type="entry name" value="Retrovirus zinc finger-like domains"/>
    <property type="match status" value="1"/>
</dbReference>
<feature type="domain" description="CCHC-type" evidence="3">
    <location>
        <begin position="473"/>
        <end position="488"/>
    </location>
</feature>
<keyword evidence="1" id="KW-0863">Zinc-finger</keyword>
<keyword evidence="1" id="KW-0862">Zinc</keyword>
<evidence type="ECO:0000313" key="4">
    <source>
        <dbReference type="EMBL" id="KAK6138727.1"/>
    </source>
</evidence>
<evidence type="ECO:0000313" key="5">
    <source>
        <dbReference type="Proteomes" id="UP001318860"/>
    </source>
</evidence>
<reference evidence="4 5" key="1">
    <citation type="journal article" date="2021" name="Comput. Struct. Biotechnol. J.">
        <title>De novo genome assembly of the potent medicinal plant Rehmannia glutinosa using nanopore technology.</title>
        <authorList>
            <person name="Ma L."/>
            <person name="Dong C."/>
            <person name="Song C."/>
            <person name="Wang X."/>
            <person name="Zheng X."/>
            <person name="Niu Y."/>
            <person name="Chen S."/>
            <person name="Feng W."/>
        </authorList>
    </citation>
    <scope>NUCLEOTIDE SEQUENCE [LARGE SCALE GENOMIC DNA]</scope>
    <source>
        <strain evidence="4">DH-2019</strain>
    </source>
</reference>
<name>A0ABR0VUW3_REHGL</name>
<evidence type="ECO:0000256" key="2">
    <source>
        <dbReference type="SAM" id="MobiDB-lite"/>
    </source>
</evidence>
<feature type="compositionally biased region" description="Basic and acidic residues" evidence="2">
    <location>
        <begin position="238"/>
        <end position="250"/>
    </location>
</feature>
<dbReference type="SMART" id="SM00343">
    <property type="entry name" value="ZnF_C2HC"/>
    <property type="match status" value="2"/>
</dbReference>
<comment type="caution">
    <text evidence="4">The sequence shown here is derived from an EMBL/GenBank/DDBJ whole genome shotgun (WGS) entry which is preliminary data.</text>
</comment>
<keyword evidence="5" id="KW-1185">Reference proteome</keyword>
<dbReference type="PROSITE" id="PS50158">
    <property type="entry name" value="ZF_CCHC"/>
    <property type="match status" value="1"/>
</dbReference>
<dbReference type="Gene3D" id="3.90.70.200">
    <property type="entry name" value="Plus-3 domain"/>
    <property type="match status" value="2"/>
</dbReference>
<dbReference type="InterPro" id="IPR036128">
    <property type="entry name" value="Plus3-like_sf"/>
</dbReference>
<dbReference type="InterPro" id="IPR004343">
    <property type="entry name" value="Plus-3_dom"/>
</dbReference>
<feature type="compositionally biased region" description="Basic and acidic residues" evidence="2">
    <location>
        <begin position="319"/>
        <end position="340"/>
    </location>
</feature>
<dbReference type="Proteomes" id="UP001318860">
    <property type="component" value="Unassembled WGS sequence"/>
</dbReference>
<proteinExistence type="predicted"/>
<dbReference type="EMBL" id="JABTTQ020000669">
    <property type="protein sequence ID" value="KAK6138727.1"/>
    <property type="molecule type" value="Genomic_DNA"/>
</dbReference>
<gene>
    <name evidence="4" type="ORF">DH2020_027532</name>
</gene>